<name>A0ABS6UB50_9PSEU</name>
<dbReference type="RefSeq" id="WP_218595875.1">
    <property type="nucleotide sequence ID" value="NZ_JADQDF010000001.1"/>
</dbReference>
<feature type="compositionally biased region" description="Pro residues" evidence="1">
    <location>
        <begin position="11"/>
        <end position="37"/>
    </location>
</feature>
<accession>A0ABS6UB50</accession>
<dbReference type="EMBL" id="JADQDF010000001">
    <property type="protein sequence ID" value="MBW0129394.1"/>
    <property type="molecule type" value="Genomic_DNA"/>
</dbReference>
<proteinExistence type="predicted"/>
<organism evidence="2 3">
    <name type="scientific">Pseudonocardia oceani</name>
    <dbReference type="NCBI Taxonomy" id="2792013"/>
    <lineage>
        <taxon>Bacteria</taxon>
        <taxon>Bacillati</taxon>
        <taxon>Actinomycetota</taxon>
        <taxon>Actinomycetes</taxon>
        <taxon>Pseudonocardiales</taxon>
        <taxon>Pseudonocardiaceae</taxon>
        <taxon>Pseudonocardia</taxon>
    </lineage>
</organism>
<protein>
    <submittedName>
        <fullName evidence="2">Uncharacterized protein</fullName>
    </submittedName>
</protein>
<keyword evidence="3" id="KW-1185">Reference proteome</keyword>
<evidence type="ECO:0000313" key="3">
    <source>
        <dbReference type="Proteomes" id="UP000694300"/>
    </source>
</evidence>
<evidence type="ECO:0000256" key="1">
    <source>
        <dbReference type="SAM" id="MobiDB-lite"/>
    </source>
</evidence>
<feature type="region of interest" description="Disordered" evidence="1">
    <location>
        <begin position="228"/>
        <end position="260"/>
    </location>
</feature>
<evidence type="ECO:0000313" key="2">
    <source>
        <dbReference type="EMBL" id="MBW0129394.1"/>
    </source>
</evidence>
<feature type="compositionally biased region" description="Pro residues" evidence="1">
    <location>
        <begin position="46"/>
        <end position="77"/>
    </location>
</feature>
<dbReference type="Proteomes" id="UP000694300">
    <property type="component" value="Unassembled WGS sequence"/>
</dbReference>
<comment type="caution">
    <text evidence="2">The sequence shown here is derived from an EMBL/GenBank/DDBJ whole genome shotgun (WGS) entry which is preliminary data.</text>
</comment>
<feature type="region of interest" description="Disordered" evidence="1">
    <location>
        <begin position="1"/>
        <end position="79"/>
    </location>
</feature>
<sequence>MSRFRIFGRSAPPPPYPAPPYGAPVGPPPAPRPPGGVPPSAWAAAPPAPVPPPLPPPRLAAVPPDPPTDPFGFPPIPAVAAARPDPSEAAALAGAFAADYLSWDEDDPARRGRVLRDYLPTPGRDPERLGWPGTGRQRAEFALPGLVRPDGEGRVLVDVRVRVTPYRAVGEHGPDPVPDPEVAGIPAVAPAPTGRGWRSLASYWIRISVPVAVEGGRLVVDAWEETLGEEPAAGTSAPRTPSDEHALADDDPLAAPGSAW</sequence>
<reference evidence="2 3" key="1">
    <citation type="submission" date="2020-11" db="EMBL/GenBank/DDBJ databases">
        <title>Pseudonocardia abyssalis sp. nov. and Pseudonocardia oceani sp. nov., description and phylogenomic analysis of two novel actinomycetes isolated from the deep Southern Ocean.</title>
        <authorList>
            <person name="Parra J."/>
        </authorList>
    </citation>
    <scope>NUCLEOTIDE SEQUENCE [LARGE SCALE GENOMIC DNA]</scope>
    <source>
        <strain evidence="3">KRD185</strain>
    </source>
</reference>
<gene>
    <name evidence="2" type="ORF">I4I82_17150</name>
</gene>